<name>A0ABW5CTE3_9HYPH</name>
<dbReference type="RefSeq" id="WP_209738305.1">
    <property type="nucleotide sequence ID" value="NZ_CP072611.1"/>
</dbReference>
<keyword evidence="1" id="KW-0808">Transferase</keyword>
<dbReference type="EMBL" id="JBHUIJ010000028">
    <property type="protein sequence ID" value="MFD2239252.1"/>
    <property type="molecule type" value="Genomic_DNA"/>
</dbReference>
<organism evidence="1 2">
    <name type="scientific">Aureimonas populi</name>
    <dbReference type="NCBI Taxonomy" id="1701758"/>
    <lineage>
        <taxon>Bacteria</taxon>
        <taxon>Pseudomonadati</taxon>
        <taxon>Pseudomonadota</taxon>
        <taxon>Alphaproteobacteria</taxon>
        <taxon>Hyphomicrobiales</taxon>
        <taxon>Aurantimonadaceae</taxon>
        <taxon>Aureimonas</taxon>
    </lineage>
</organism>
<gene>
    <name evidence="1" type="ORF">ACFSKQ_17520</name>
</gene>
<dbReference type="Proteomes" id="UP001597371">
    <property type="component" value="Unassembled WGS sequence"/>
</dbReference>
<keyword evidence="2" id="KW-1185">Reference proteome</keyword>
<comment type="caution">
    <text evidence="1">The sequence shown here is derived from an EMBL/GenBank/DDBJ whole genome shotgun (WGS) entry which is preliminary data.</text>
</comment>
<proteinExistence type="predicted"/>
<protein>
    <submittedName>
        <fullName evidence="1">Glycosyl transferase family 1</fullName>
    </submittedName>
</protein>
<dbReference type="Gene3D" id="3.40.50.2000">
    <property type="entry name" value="Glycogen Phosphorylase B"/>
    <property type="match status" value="1"/>
</dbReference>
<evidence type="ECO:0000313" key="1">
    <source>
        <dbReference type="EMBL" id="MFD2239252.1"/>
    </source>
</evidence>
<reference evidence="2" key="1">
    <citation type="journal article" date="2019" name="Int. J. Syst. Evol. Microbiol.">
        <title>The Global Catalogue of Microorganisms (GCM) 10K type strain sequencing project: providing services to taxonomists for standard genome sequencing and annotation.</title>
        <authorList>
            <consortium name="The Broad Institute Genomics Platform"/>
            <consortium name="The Broad Institute Genome Sequencing Center for Infectious Disease"/>
            <person name="Wu L."/>
            <person name="Ma J."/>
        </authorList>
    </citation>
    <scope>NUCLEOTIDE SEQUENCE [LARGE SCALE GENOMIC DNA]</scope>
    <source>
        <strain evidence="2">ZS-35-S2</strain>
    </source>
</reference>
<dbReference type="GO" id="GO:0016740">
    <property type="term" value="F:transferase activity"/>
    <property type="evidence" value="ECO:0007669"/>
    <property type="project" value="UniProtKB-KW"/>
</dbReference>
<accession>A0ABW5CTE3</accession>
<evidence type="ECO:0000313" key="2">
    <source>
        <dbReference type="Proteomes" id="UP001597371"/>
    </source>
</evidence>
<dbReference type="SUPFAM" id="SSF53756">
    <property type="entry name" value="UDP-Glycosyltransferase/glycogen phosphorylase"/>
    <property type="match status" value="1"/>
</dbReference>
<sequence length="383" mass="41689">MTKILYLVHDLCDPAVRRRVAMLHAGGAQVLLAGFRRGTDSAVPDELDHAPVVLGETKDGAFGQRIAKVAAALLSGELKHLAAFAPAVILARNLEMLALGERIAGSIRPRPRLIYETLDIHRLLLDQGMAGLALRALERRLAARTAFVLTSSPAFVDNYLRPVQGFEDIRLQENKVLDLEEARPPLRDADTGSRNPIRIGWFGALRCARSLSILSRLAEDGEGSLEVTLRGRPARREFEDFDAQVSGRPHLSFHGPYRAEDLVEIYGAVDLVWAIDFFEQGLNSDWLLPNRVYEGCAHGAVPIALAGTQTAGFLRERGIGIICDDLSPEALARQLREVDIAALKAAVRALAPETFRSGRAECRKLVAALAGAPDAPSHRAEAA</sequence>